<keyword evidence="2" id="KW-1185">Reference proteome</keyword>
<name>A0A0N1PEZ2_PAPXU</name>
<dbReference type="EMBL" id="KQ458486">
    <property type="protein sequence ID" value="KPJ05874.1"/>
    <property type="molecule type" value="Genomic_DNA"/>
</dbReference>
<proteinExistence type="predicted"/>
<dbReference type="Proteomes" id="UP000053268">
    <property type="component" value="Unassembled WGS sequence"/>
</dbReference>
<dbReference type="AlphaFoldDB" id="A0A0N1PEZ2"/>
<protein>
    <submittedName>
        <fullName evidence="1">Uncharacterized protein</fullName>
    </submittedName>
</protein>
<reference evidence="1 2" key="1">
    <citation type="journal article" date="2015" name="Nat. Commun.">
        <title>Outbred genome sequencing and CRISPR/Cas9 gene editing in butterflies.</title>
        <authorList>
            <person name="Li X."/>
            <person name="Fan D."/>
            <person name="Zhang W."/>
            <person name="Liu G."/>
            <person name="Zhang L."/>
            <person name="Zhao L."/>
            <person name="Fang X."/>
            <person name="Chen L."/>
            <person name="Dong Y."/>
            <person name="Chen Y."/>
            <person name="Ding Y."/>
            <person name="Zhao R."/>
            <person name="Feng M."/>
            <person name="Zhu Y."/>
            <person name="Feng Y."/>
            <person name="Jiang X."/>
            <person name="Zhu D."/>
            <person name="Xiang H."/>
            <person name="Feng X."/>
            <person name="Li S."/>
            <person name="Wang J."/>
            <person name="Zhang G."/>
            <person name="Kronforst M.R."/>
            <person name="Wang W."/>
        </authorList>
    </citation>
    <scope>NUCLEOTIDE SEQUENCE [LARGE SCALE GENOMIC DNA]</scope>
    <source>
        <strain evidence="1">Ya'a_city_454_Px</strain>
        <tissue evidence="1">Whole body</tissue>
    </source>
</reference>
<evidence type="ECO:0000313" key="2">
    <source>
        <dbReference type="Proteomes" id="UP000053268"/>
    </source>
</evidence>
<evidence type="ECO:0000313" key="1">
    <source>
        <dbReference type="EMBL" id="KPJ05874.1"/>
    </source>
</evidence>
<organism evidence="1 2">
    <name type="scientific">Papilio xuthus</name>
    <name type="common">Asian swallowtail butterfly</name>
    <dbReference type="NCBI Taxonomy" id="66420"/>
    <lineage>
        <taxon>Eukaryota</taxon>
        <taxon>Metazoa</taxon>
        <taxon>Ecdysozoa</taxon>
        <taxon>Arthropoda</taxon>
        <taxon>Hexapoda</taxon>
        <taxon>Insecta</taxon>
        <taxon>Pterygota</taxon>
        <taxon>Neoptera</taxon>
        <taxon>Endopterygota</taxon>
        <taxon>Lepidoptera</taxon>
        <taxon>Glossata</taxon>
        <taxon>Ditrysia</taxon>
        <taxon>Papilionoidea</taxon>
        <taxon>Papilionidae</taxon>
        <taxon>Papilioninae</taxon>
        <taxon>Papilio</taxon>
    </lineage>
</organism>
<accession>A0A0N1PEZ2</accession>
<sequence length="78" mass="9004">MNLSLIICNIYGVPINKTTDQDEFDLATILSELTIDIDPDDIFSELEALFDDLNSQMDEIFREISIEGPFSFFYILFD</sequence>
<gene>
    <name evidence="1" type="ORF">RR46_00833</name>
</gene>